<dbReference type="Proteomes" id="UP000827872">
    <property type="component" value="Linkage Group LG08"/>
</dbReference>
<comment type="caution">
    <text evidence="1">The sequence shown here is derived from an EMBL/GenBank/DDBJ whole genome shotgun (WGS) entry which is preliminary data.</text>
</comment>
<name>A0ACB8FAW1_9SAUR</name>
<reference evidence="1" key="1">
    <citation type="submission" date="2021-08" db="EMBL/GenBank/DDBJ databases">
        <title>The first chromosome-level gecko genome reveals the dynamic sex chromosomes of Neotropical dwarf geckos (Sphaerodactylidae: Sphaerodactylus).</title>
        <authorList>
            <person name="Pinto B.J."/>
            <person name="Keating S.E."/>
            <person name="Gamble T."/>
        </authorList>
    </citation>
    <scope>NUCLEOTIDE SEQUENCE</scope>
    <source>
        <strain evidence="1">TG3544</strain>
    </source>
</reference>
<accession>A0ACB8FAW1</accession>
<organism evidence="1 2">
    <name type="scientific">Sphaerodactylus townsendi</name>
    <dbReference type="NCBI Taxonomy" id="933632"/>
    <lineage>
        <taxon>Eukaryota</taxon>
        <taxon>Metazoa</taxon>
        <taxon>Chordata</taxon>
        <taxon>Craniata</taxon>
        <taxon>Vertebrata</taxon>
        <taxon>Euteleostomi</taxon>
        <taxon>Lepidosauria</taxon>
        <taxon>Squamata</taxon>
        <taxon>Bifurcata</taxon>
        <taxon>Gekkota</taxon>
        <taxon>Sphaerodactylidae</taxon>
        <taxon>Sphaerodactylus</taxon>
    </lineage>
</organism>
<evidence type="ECO:0000313" key="2">
    <source>
        <dbReference type="Proteomes" id="UP000827872"/>
    </source>
</evidence>
<gene>
    <name evidence="1" type="primary">SLC9A9</name>
    <name evidence="1" type="ORF">K3G42_023429</name>
</gene>
<keyword evidence="2" id="KW-1185">Reference proteome</keyword>
<evidence type="ECO:0000313" key="1">
    <source>
        <dbReference type="EMBL" id="KAH8002371.1"/>
    </source>
</evidence>
<sequence>MGLILRYATAPSDLETGTVYDCEKLNVGLPTLLVNITNQVYEYQYKREISRHNVNPHQGNVMLQKLIDNHGSSTNGNTSSKENKLL</sequence>
<dbReference type="EMBL" id="CM037621">
    <property type="protein sequence ID" value="KAH8002371.1"/>
    <property type="molecule type" value="Genomic_DNA"/>
</dbReference>
<proteinExistence type="predicted"/>
<protein>
    <submittedName>
        <fullName evidence="1">Sodium/hydrogen exchanger 9</fullName>
    </submittedName>
</protein>